<dbReference type="Proteomes" id="UP000194143">
    <property type="component" value="Plasmid poh2"/>
</dbReference>
<evidence type="ECO:0000313" key="2">
    <source>
        <dbReference type="Proteomes" id="UP000194143"/>
    </source>
</evidence>
<keyword evidence="2" id="KW-1185">Reference proteome</keyword>
<dbReference type="RefSeq" id="WP_002134110.1">
    <property type="nucleotide sequence ID" value="NZ_CM010226.1"/>
</dbReference>
<reference evidence="1 2" key="1">
    <citation type="submission" date="2017-04" db="EMBL/GenBank/DDBJ databases">
        <title>Complete Genome Sequence of Bacillus thuringiensis type Strain ATCC 10792.</title>
        <authorList>
            <person name="Oh D.-H."/>
            <person name="Park B.-J."/>
            <person name="Shuai W."/>
            <person name="Chelliah R."/>
        </authorList>
    </citation>
    <scope>NUCLEOTIDE SEQUENCE [LARGE SCALE GENOMIC DNA]</scope>
    <source>
        <strain evidence="1 2">ATCC 10792</strain>
        <plasmid evidence="1 2">poh2</plasmid>
    </source>
</reference>
<geneLocation type="plasmid" evidence="1 2">
    <name>poh2</name>
</geneLocation>
<sequence length="87" mass="10630">MYTVKERSRTFIERFFEEKHIPSDIFVIKHKGLTHVIENEIVIDMIKQAPIEEQKVIEKQIRKIDFYNRDINHYLGFLANAYVQYHY</sequence>
<evidence type="ECO:0000313" key="1">
    <source>
        <dbReference type="EMBL" id="ARP61591.1"/>
    </source>
</evidence>
<accession>A0A1W6WYJ1</accession>
<protein>
    <submittedName>
        <fullName evidence="1">Uncharacterized protein</fullName>
    </submittedName>
</protein>
<dbReference type="KEGG" id="bthy:AQ980_31350"/>
<organism evidence="1 2">
    <name type="scientific">Bacillus thuringiensis</name>
    <dbReference type="NCBI Taxonomy" id="1428"/>
    <lineage>
        <taxon>Bacteria</taxon>
        <taxon>Bacillati</taxon>
        <taxon>Bacillota</taxon>
        <taxon>Bacilli</taxon>
        <taxon>Bacillales</taxon>
        <taxon>Bacillaceae</taxon>
        <taxon>Bacillus</taxon>
        <taxon>Bacillus cereus group</taxon>
    </lineage>
</organism>
<keyword evidence="1" id="KW-0614">Plasmid</keyword>
<proteinExistence type="predicted"/>
<dbReference type="EMBL" id="CP021063">
    <property type="protein sequence ID" value="ARP61591.1"/>
    <property type="molecule type" value="Genomic_DNA"/>
</dbReference>
<dbReference type="GeneID" id="67466843"/>
<gene>
    <name evidence="1" type="ORF">CAB88_31770</name>
</gene>
<dbReference type="AlphaFoldDB" id="A0A1W6WYJ1"/>
<name>A0A1W6WYJ1_BACTU</name>